<reference evidence="1 2" key="1">
    <citation type="submission" date="2023-11" db="EMBL/GenBank/DDBJ databases">
        <title>Halocaridina rubra genome assembly.</title>
        <authorList>
            <person name="Smith C."/>
        </authorList>
    </citation>
    <scope>NUCLEOTIDE SEQUENCE [LARGE SCALE GENOMIC DNA]</scope>
    <source>
        <strain evidence="1">EP-1</strain>
        <tissue evidence="1">Whole</tissue>
    </source>
</reference>
<dbReference type="Pfam" id="PF03995">
    <property type="entry name" value="Inhibitor_I36"/>
    <property type="match status" value="1"/>
</dbReference>
<gene>
    <name evidence="1" type="ORF">SK128_007343</name>
</gene>
<protein>
    <submittedName>
        <fullName evidence="1">Uncharacterized protein</fullName>
    </submittedName>
</protein>
<proteinExistence type="predicted"/>
<dbReference type="EMBL" id="JAXCGZ010017048">
    <property type="protein sequence ID" value="KAK7069030.1"/>
    <property type="molecule type" value="Genomic_DNA"/>
</dbReference>
<dbReference type="AlphaFoldDB" id="A0AAN8WMW4"/>
<dbReference type="SUPFAM" id="SSF49695">
    <property type="entry name" value="gamma-Crystallin-like"/>
    <property type="match status" value="1"/>
</dbReference>
<evidence type="ECO:0000313" key="1">
    <source>
        <dbReference type="EMBL" id="KAK7069030.1"/>
    </source>
</evidence>
<organism evidence="1 2">
    <name type="scientific">Halocaridina rubra</name>
    <name type="common">Hawaiian red shrimp</name>
    <dbReference type="NCBI Taxonomy" id="373956"/>
    <lineage>
        <taxon>Eukaryota</taxon>
        <taxon>Metazoa</taxon>
        <taxon>Ecdysozoa</taxon>
        <taxon>Arthropoda</taxon>
        <taxon>Crustacea</taxon>
        <taxon>Multicrustacea</taxon>
        <taxon>Malacostraca</taxon>
        <taxon>Eumalacostraca</taxon>
        <taxon>Eucarida</taxon>
        <taxon>Decapoda</taxon>
        <taxon>Pleocyemata</taxon>
        <taxon>Caridea</taxon>
        <taxon>Atyoidea</taxon>
        <taxon>Atyidae</taxon>
        <taxon>Halocaridina</taxon>
    </lineage>
</organism>
<keyword evidence="2" id="KW-1185">Reference proteome</keyword>
<accession>A0AAN8WMW4</accession>
<dbReference type="InterPro" id="IPR011024">
    <property type="entry name" value="G_crystallin-like"/>
</dbReference>
<evidence type="ECO:0000313" key="2">
    <source>
        <dbReference type="Proteomes" id="UP001381693"/>
    </source>
</evidence>
<dbReference type="Gene3D" id="2.60.20.10">
    <property type="entry name" value="Crystallins"/>
    <property type="match status" value="1"/>
</dbReference>
<comment type="caution">
    <text evidence="1">The sequence shown here is derived from an EMBL/GenBank/DDBJ whole genome shotgun (WGS) entry which is preliminary data.</text>
</comment>
<dbReference type="Proteomes" id="UP001381693">
    <property type="component" value="Unassembled WGS sequence"/>
</dbReference>
<sequence length="131" mass="14726">MRHVGRMDSINADTFTLYDGDWFTGDQYYGELDQSVLNSFNNLATSVIVTGQSSWTFYAQHDYGGKSFCLPPVNGTSGNEIQLGYSVNLDDNGWNNTISSVRKGCFSDFVIGETKYELLSEIRTFSEHLYS</sequence>
<name>A0AAN8WMW4_HALRR</name>